<keyword evidence="1" id="KW-0175">Coiled coil</keyword>
<dbReference type="PANTHER" id="PTHR23150">
    <property type="entry name" value="SULFATASE MODIFYING FACTOR 1, 2"/>
    <property type="match status" value="1"/>
</dbReference>
<gene>
    <name evidence="3" type="ORF">H6G83_06450</name>
</gene>
<dbReference type="EMBL" id="JACJSG010000007">
    <property type="protein sequence ID" value="MBD2500263.1"/>
    <property type="molecule type" value="Genomic_DNA"/>
</dbReference>
<dbReference type="Pfam" id="PF03781">
    <property type="entry name" value="FGE-sulfatase"/>
    <property type="match status" value="1"/>
</dbReference>
<comment type="caution">
    <text evidence="3">The sequence shown here is derived from an EMBL/GenBank/DDBJ whole genome shotgun (WGS) entry which is preliminary data.</text>
</comment>
<name>A0ABR8D1G5_9NOST</name>
<dbReference type="SUPFAM" id="SSF56436">
    <property type="entry name" value="C-type lectin-like"/>
    <property type="match status" value="1"/>
</dbReference>
<evidence type="ECO:0000313" key="3">
    <source>
        <dbReference type="EMBL" id="MBD2500263.1"/>
    </source>
</evidence>
<dbReference type="InterPro" id="IPR005532">
    <property type="entry name" value="SUMF_dom"/>
</dbReference>
<protein>
    <submittedName>
        <fullName evidence="3">SUMF1/EgtB/PvdO family nonheme iron enzyme</fullName>
    </submittedName>
</protein>
<evidence type="ECO:0000259" key="2">
    <source>
        <dbReference type="Pfam" id="PF03781"/>
    </source>
</evidence>
<dbReference type="Gene3D" id="3.90.1580.10">
    <property type="entry name" value="paralog of FGE (formylglycine-generating enzyme)"/>
    <property type="match status" value="1"/>
</dbReference>
<organism evidence="3 4">
    <name type="scientific">Anabaena azotica FACHB-119</name>
    <dbReference type="NCBI Taxonomy" id="947527"/>
    <lineage>
        <taxon>Bacteria</taxon>
        <taxon>Bacillati</taxon>
        <taxon>Cyanobacteriota</taxon>
        <taxon>Cyanophyceae</taxon>
        <taxon>Nostocales</taxon>
        <taxon>Nostocaceae</taxon>
        <taxon>Anabaena</taxon>
        <taxon>Anabaena azotica</taxon>
    </lineage>
</organism>
<keyword evidence="4" id="KW-1185">Reference proteome</keyword>
<reference evidence="3 4" key="1">
    <citation type="journal article" date="2020" name="ISME J.">
        <title>Comparative genomics reveals insights into cyanobacterial evolution and habitat adaptation.</title>
        <authorList>
            <person name="Chen M.Y."/>
            <person name="Teng W.K."/>
            <person name="Zhao L."/>
            <person name="Hu C.X."/>
            <person name="Zhou Y.K."/>
            <person name="Han B.P."/>
            <person name="Song L.R."/>
            <person name="Shu W.S."/>
        </authorList>
    </citation>
    <scope>NUCLEOTIDE SEQUENCE [LARGE SCALE GENOMIC DNA]</scope>
    <source>
        <strain evidence="3 4">FACHB-119</strain>
    </source>
</reference>
<feature type="coiled-coil region" evidence="1">
    <location>
        <begin position="57"/>
        <end position="133"/>
    </location>
</feature>
<dbReference type="PANTHER" id="PTHR23150:SF19">
    <property type="entry name" value="FORMYLGLYCINE-GENERATING ENZYME"/>
    <property type="match status" value="1"/>
</dbReference>
<dbReference type="InterPro" id="IPR042095">
    <property type="entry name" value="SUMF_sf"/>
</dbReference>
<dbReference type="InterPro" id="IPR016187">
    <property type="entry name" value="CTDL_fold"/>
</dbReference>
<dbReference type="Proteomes" id="UP000661112">
    <property type="component" value="Unassembled WGS sequence"/>
</dbReference>
<proteinExistence type="predicted"/>
<sequence>MPRCPVCQSKYVHNQDSYCPCCNWHFPPYPLPLTWIPEIIQKEDIRLAWAKKMWSLLQSAQEKLKQAQIQLEQANQRASQMSLQLEQSYQEQSALSETLQKQEAKLTLLQEQFQQSSKEMAQLRTELDGIKQQHPQNQPTIEPNLPIQTLSISDNLQEFSFEVVTLNNMGQPINCSINKAQYFPEHLGNSIFLDMVYIPGGTFLMGSPENELGRESNESPQHPVTLPSFYISRFPITQTQWKKVADLPQINRYLNPELSNFQHPDLPVEQVCWYDAVEFCERLSQLTNHRYQLPSEAQWEFACRAGTTTPFHFGETITSHLANYDGSYIYDSETEGLYRQKTTPVGSFQLANAFGLSDLHGNVWEWCADSWHENYQNAPADGSVWQLDESNNCRVLRGGAWYCLPTLCRSAQRHWDKADHAGSGTGFRVVYLVI</sequence>
<accession>A0ABR8D1G5</accession>
<dbReference type="InterPro" id="IPR051043">
    <property type="entry name" value="Sulfatase_Mod_Factor_Kinase"/>
</dbReference>
<dbReference type="RefSeq" id="WP_190468717.1">
    <property type="nucleotide sequence ID" value="NZ_JACJSG010000007.1"/>
</dbReference>
<evidence type="ECO:0000313" key="4">
    <source>
        <dbReference type="Proteomes" id="UP000661112"/>
    </source>
</evidence>
<evidence type="ECO:0000256" key="1">
    <source>
        <dbReference type="SAM" id="Coils"/>
    </source>
</evidence>
<feature type="domain" description="Sulfatase-modifying factor enzyme-like" evidence="2">
    <location>
        <begin position="194"/>
        <end position="430"/>
    </location>
</feature>